<dbReference type="RefSeq" id="WP_168000342.1">
    <property type="nucleotide sequence ID" value="NZ_JAATEO010000006.1"/>
</dbReference>
<feature type="region of interest" description="Disordered" evidence="1">
    <location>
        <begin position="2124"/>
        <end position="2151"/>
    </location>
</feature>
<keyword evidence="3" id="KW-1185">Reference proteome</keyword>
<evidence type="ECO:0000313" key="2">
    <source>
        <dbReference type="EMBL" id="NJP31949.1"/>
    </source>
</evidence>
<feature type="region of interest" description="Disordered" evidence="1">
    <location>
        <begin position="1744"/>
        <end position="1763"/>
    </location>
</feature>
<feature type="region of interest" description="Disordered" evidence="1">
    <location>
        <begin position="1272"/>
        <end position="1294"/>
    </location>
</feature>
<dbReference type="EMBL" id="JAATEO010000006">
    <property type="protein sequence ID" value="NJP31949.1"/>
    <property type="molecule type" value="Genomic_DNA"/>
</dbReference>
<feature type="compositionally biased region" description="Low complexity" evidence="1">
    <location>
        <begin position="1276"/>
        <end position="1285"/>
    </location>
</feature>
<feature type="region of interest" description="Disordered" evidence="1">
    <location>
        <begin position="255"/>
        <end position="275"/>
    </location>
</feature>
<feature type="compositionally biased region" description="Basic and acidic residues" evidence="1">
    <location>
        <begin position="1749"/>
        <end position="1763"/>
    </location>
</feature>
<dbReference type="Proteomes" id="UP000783871">
    <property type="component" value="Unassembled WGS sequence"/>
</dbReference>
<reference evidence="2 3" key="1">
    <citation type="submission" date="2020-03" db="EMBL/GenBank/DDBJ databases">
        <title>WGS of actinomycetes isolated from Thailand.</title>
        <authorList>
            <person name="Thawai C."/>
        </authorList>
    </citation>
    <scope>NUCLEOTIDE SEQUENCE [LARGE SCALE GENOMIC DNA]</scope>
    <source>
        <strain evidence="2 3">HSS6-12</strain>
    </source>
</reference>
<sequence>MTGRWTADGAEVVVGSRQATDGRREVILLPEADRAALRSQRVLPPGEFAALVVRHEASYARVPVRDSDGRERSVLVDVATLMAIVADVVPDSAPLALLSCRAGAVSDGFAQRVLDARVAQAGGTAVGDVLAAVDDLYVGSRGRRGDVVTVEGRSWQLLTPLDREAWDVVNDEVGDEVVRPFDGISAVDVDGPDVGVHLGSGAEGVVGRLGDTQSAAPGTMPDPELELTSAQAFDRWRAADRVLGDLRRGFDDAQGRRNEAERLHGEAEEQRRRLEGELDDVRRTVAALNGELGGLESTLSEQAAEVKRLADELVVARDGAGVVATDLAIAKQHAERTAEAANKAEQEATAAREALELFDRGPAGEGERGVPDRAELVRRADERARAAQALRERLTEAQEKVRGQADALDRLTETAGRLERDHSQATAALEGIRERIGTVTSQRDDARIRVDALAGPAAAARETAAERAEHQALAEAAWNDAQRRVDGQHTVVQRWQARREAQADLTDPRNGLLHLGASMQRSTIVPDTLRNEVRQLVDDHWGDHPPAVDVREQILREIDELLTGEALTSDLPTLVTDSGSAHIVGDDGQALRLTLWAELSRPDDQPAAPTVPADGLRLDNVEGEVKAAYNEAVNDDHSTHNVRNLPLFYRQTRGMGDLPWLRVVAPFGGARFTVNEFRRSATVEQGVGHGYVMRTREPHHPHTYKVTWRVQVTSVHPDVVRPAVTSRPPLPDPNTLTLWFPEHLARPRGAVVDLEESEGSVRSPQILLDGLDDPGAIERELRQRLWVGGERPLERLSATSQKHLLDFLSERNLKGGFSKLHRQGLISKPLYDRRGTFLGVLRLRATITPRRRVTLTDNTSMESIHVNKVRTSGTAGLWNATELTAGVGVAMISNPIEDTIEPGTYTMGGVQTAVTGGTASGHLLNAGSSTALGKGWKSSSDPERPGRLKRAWLAQSDIEWTVTLLADAGVDDANAPSTTWHGRTAAGEGARVRYVPTTITPPAPGDSPTFAPAWLAHGGGMGLATLDEFALSPLVSDGNDIGVDAEVRRRLAEEGFLPTGTGLLSAVTGGALGDTNHQQVRNFVNLLTVTSDDFRMANWDELESEGLWVAFDRSTATGANRVLVRWTVSGEAVGHEGTTTDLTVWNAVEASNELTHTHQERDFAAVDPPQPVVVLGLGEGTPVRTVPVSVGPYRHTRHVSSERTSGASLGREVVTIGPGDEPSQVFRRRFRLTAEMYRVGDNDPFWRYENRDPVTGAETPNAQPGSVRAWVPDFLTSDSPTAAPDSPAPRPVEDADLRGLQRQGEQRFGPLPGITRAGGSTQLNRAFQEMFQEVFGDAPSRAGKTLSGASPVNEASASAQLRRAFVSPTKLRAEIDEILGGKVYSSDDLFEDGAASGREGSLTLRFYPSEVQYQQSRRGNLPDFYHEDSTTTASGVTRAQAVGRGHLGALGVGLPFSIAGPWRLGVPAALWGSRMRSAIGAESNTSLKQNIPTYNGPVHTLRMSGTYVARLVGADRNLAGNIVEAGGGNRSRMASRAVDVPDTIEAHVDFRELFDVWRAMQRAGSPIRGLPEQVERDLQARLRQVEEDERVARAIAGHTALVPPPTGPDVRYPPRRIVERLGLGDATVRNVKETGPAGGLYELAMTAVEKAVPGATRPGSNTYLPGLHQQLTVLVSRGMLRTAAARYFSTGEDPEPAVAWVPFVTTQHGGAIMGRIVLKAAPAVGYQATPGSSQALRSIFGRPSGNAGMEDHEQAGHGTKRGDGVVWSGGIRAGVGYTRSGMQLSLRSPAAFADLSAARRSARNSGDRHDRKNVVKSSGAMVPFDIPMRFTIEVLTRPMEASPRNAVGPLAVEAVVGAVGTVASWLGWNRPHQPPTFADVVATVEVPEGDTSPRPLLAEPPAWYRRPSRFHADSRTEPAVTGAPGRFTERDVMAWQRPDDQTLGGLPPESKLSWINDEGELATLAKQTLPGIASSFTGSSEIDEYFVGVTGLTNLQAAFEPAGARRTFTGTGWTGLTTIEADLTVKVIGMTGWKPSTDRMVGGDGAAEEFVVGAHTNPIVEHHRSSAGAASISGGSEGHVTATAAPGLYSLIDDAVVAKGLKNAPGNLRLGQLNAFAVTVGPGEAAGTSAASKNADSRAVRLPHSPGGSASGQPAGLVYSYVLLEITGTTRWRYRPSSTWRVGESKRRRLAVVVEARLPQSGARQGVGELADPPDRPTGEAGRRERGQVEAAAARHDLRERERTATVTDRDAGTTRADGLTGRTVTDGRLDDSDVRAAGPHGALAGPVEAPVVAWNLVLPPGVASHGDVRVVAGAGNDERLRMLPRVAEVARDVGAPVVLVDVGGDAAGRSDVLRTLNALLERYRWRRERPVVISTSGAPQDVIGVVGRQGVALVYRAAGQAAGDGLAALNNVWVVRGPDGVLEWFGDNLTSALLNTAAGKAQPVSEVPPTELADWLAAEDWVESRRLLDEHGGVLAGGESRAALRDMLTRSDDRALTAREIVLDLAQSEPVDLAEFTGDELARLVLGVRDRLSPSVVDRLADSDLGGPVAGVLASVTERDLVKADKDGLARLAKGLLTMLAGGVFTKPAGEGVFAEVDEGRFAELTGRADAAGSFLLSMTDLVYAYLMHPRAGHRVGDLFAPLLAGRAAPVAQIVSLLQATSSGTADDAAAAILSAVGQVGGRLWTGDELTQAIADRLREIKDCLNGADRMEWVGRLDSVRERLSVDASRSEQERADYEAALNEIIRIVVDCA</sequence>
<gene>
    <name evidence="2" type="ORF">HCJ94_08120</name>
</gene>
<feature type="region of interest" description="Disordered" evidence="1">
    <location>
        <begin position="2203"/>
        <end position="2273"/>
    </location>
</feature>
<evidence type="ECO:0000256" key="1">
    <source>
        <dbReference type="SAM" id="MobiDB-lite"/>
    </source>
</evidence>
<evidence type="ECO:0000313" key="3">
    <source>
        <dbReference type="Proteomes" id="UP000783871"/>
    </source>
</evidence>
<comment type="caution">
    <text evidence="2">The sequence shown here is derived from an EMBL/GenBank/DDBJ whole genome shotgun (WGS) entry which is preliminary data.</text>
</comment>
<organism evidence="2 3">
    <name type="scientific">Micromonospora thermarum</name>
    <dbReference type="NCBI Taxonomy" id="2720024"/>
    <lineage>
        <taxon>Bacteria</taxon>
        <taxon>Bacillati</taxon>
        <taxon>Actinomycetota</taxon>
        <taxon>Actinomycetes</taxon>
        <taxon>Micromonosporales</taxon>
        <taxon>Micromonosporaceae</taxon>
        <taxon>Micromonospora</taxon>
    </lineage>
</organism>
<accession>A0ABX0Z4P8</accession>
<name>A0ABX0Z4P8_9ACTN</name>
<feature type="compositionally biased region" description="Basic and acidic residues" evidence="1">
    <location>
        <begin position="2213"/>
        <end position="2253"/>
    </location>
</feature>
<protein>
    <submittedName>
        <fullName evidence="2">Uncharacterized protein</fullName>
    </submittedName>
</protein>
<proteinExistence type="predicted"/>